<dbReference type="InterPro" id="IPR008995">
    <property type="entry name" value="Mo/tungstate-bd_C_term_dom"/>
</dbReference>
<sequence>MTTAHTTPAKELRISRLDKSYAMSRGRSVPAVRDFNLTLAPGEFVTLLGPSGCGKTSVLRTLAGLEDFEAGEILLDGRSIARLPAHQRRIGLVFQNYALFPHMSVFENVAYSLRLRREPDRQVRADVAHALEAVGLSEFGPRLPGQLSGGQQQRVAVARALVMKPDLLLFDEPLSNLDAKLRVQVRAELRRLQKSLGTTALYVTHDQDEAMSLSDRIAVMRAGRVEQVDAPEAIYARPATLFVAGFVGKVNALPGRIVARGADAVTVETLGHRLEQPAVPGAPGPDVLVLARPEALQLVEPGPGMPTGTVEMIEYLGDRTEYRVRVGSTQVTVIETALARHRRIAEGEPVGLAFVARAIHLLPPEAGTPS</sequence>
<evidence type="ECO:0000256" key="4">
    <source>
        <dbReference type="ARBA" id="ARBA00022741"/>
    </source>
</evidence>
<organism evidence="7 8">
    <name type="scientific">Alsobacter metallidurans</name>
    <dbReference type="NCBI Taxonomy" id="340221"/>
    <lineage>
        <taxon>Bacteria</taxon>
        <taxon>Pseudomonadati</taxon>
        <taxon>Pseudomonadota</taxon>
        <taxon>Alphaproteobacteria</taxon>
        <taxon>Hyphomicrobiales</taxon>
        <taxon>Alsobacteraceae</taxon>
        <taxon>Alsobacter</taxon>
    </lineage>
</organism>
<dbReference type="FunFam" id="3.40.50.300:FF:000042">
    <property type="entry name" value="Maltose/maltodextrin ABC transporter, ATP-binding protein"/>
    <property type="match status" value="1"/>
</dbReference>
<dbReference type="InterPro" id="IPR012340">
    <property type="entry name" value="NA-bd_OB-fold"/>
</dbReference>
<dbReference type="SUPFAM" id="SSF52540">
    <property type="entry name" value="P-loop containing nucleoside triphosphate hydrolases"/>
    <property type="match status" value="1"/>
</dbReference>
<gene>
    <name evidence="7" type="ORF">GCM10007036_16770</name>
</gene>
<dbReference type="InterPro" id="IPR047641">
    <property type="entry name" value="ABC_transpr_MalK/UgpC-like"/>
</dbReference>
<reference evidence="7" key="2">
    <citation type="submission" date="2020-09" db="EMBL/GenBank/DDBJ databases">
        <authorList>
            <person name="Sun Q."/>
            <person name="Zhou Y."/>
        </authorList>
    </citation>
    <scope>NUCLEOTIDE SEQUENCE</scope>
    <source>
        <strain evidence="7">CGMCC 1.12214</strain>
    </source>
</reference>
<dbReference type="InterPro" id="IPR017871">
    <property type="entry name" value="ABC_transporter-like_CS"/>
</dbReference>
<dbReference type="PANTHER" id="PTHR43875:SF1">
    <property type="entry name" value="OSMOPROTECTIVE COMPOUNDS UPTAKE ATP-BINDING PROTEIN GGTA"/>
    <property type="match status" value="1"/>
</dbReference>
<proteinExistence type="inferred from homology"/>
<dbReference type="RefSeq" id="WP_188517183.1">
    <property type="nucleotide sequence ID" value="NZ_BMES01000001.1"/>
</dbReference>
<dbReference type="InterPro" id="IPR003593">
    <property type="entry name" value="AAA+_ATPase"/>
</dbReference>
<keyword evidence="8" id="KW-1185">Reference proteome</keyword>
<evidence type="ECO:0000256" key="3">
    <source>
        <dbReference type="ARBA" id="ARBA00022448"/>
    </source>
</evidence>
<evidence type="ECO:0000259" key="6">
    <source>
        <dbReference type="PROSITE" id="PS50893"/>
    </source>
</evidence>
<dbReference type="AlphaFoldDB" id="A0A917I6Q2"/>
<evidence type="ECO:0000256" key="1">
    <source>
        <dbReference type="ARBA" id="ARBA00004417"/>
    </source>
</evidence>
<keyword evidence="3" id="KW-0813">Transport</keyword>
<evidence type="ECO:0000313" key="8">
    <source>
        <dbReference type="Proteomes" id="UP000603912"/>
    </source>
</evidence>
<keyword evidence="5 7" id="KW-0067">ATP-binding</keyword>
<dbReference type="PROSITE" id="PS50893">
    <property type="entry name" value="ABC_TRANSPORTER_2"/>
    <property type="match status" value="1"/>
</dbReference>
<dbReference type="InterPro" id="IPR013611">
    <property type="entry name" value="Transp-assoc_OB_typ2"/>
</dbReference>
<dbReference type="Gene3D" id="2.40.50.100">
    <property type="match status" value="1"/>
</dbReference>
<dbReference type="Proteomes" id="UP000603912">
    <property type="component" value="Unassembled WGS sequence"/>
</dbReference>
<dbReference type="Pfam" id="PF08402">
    <property type="entry name" value="TOBE_2"/>
    <property type="match status" value="1"/>
</dbReference>
<dbReference type="PROSITE" id="PS00211">
    <property type="entry name" value="ABC_TRANSPORTER_1"/>
    <property type="match status" value="1"/>
</dbReference>
<dbReference type="GO" id="GO:0055052">
    <property type="term" value="C:ATP-binding cassette (ABC) transporter complex, substrate-binding subunit-containing"/>
    <property type="evidence" value="ECO:0007669"/>
    <property type="project" value="TreeGrafter"/>
</dbReference>
<dbReference type="Gene3D" id="3.40.50.300">
    <property type="entry name" value="P-loop containing nucleotide triphosphate hydrolases"/>
    <property type="match status" value="1"/>
</dbReference>
<keyword evidence="4" id="KW-0547">Nucleotide-binding</keyword>
<dbReference type="Pfam" id="PF00005">
    <property type="entry name" value="ABC_tran"/>
    <property type="match status" value="1"/>
</dbReference>
<dbReference type="InterPro" id="IPR027417">
    <property type="entry name" value="P-loop_NTPase"/>
</dbReference>
<protein>
    <submittedName>
        <fullName evidence="7">Polyamine ABC transporter ATP-binding protein</fullName>
    </submittedName>
</protein>
<dbReference type="EMBL" id="BMES01000001">
    <property type="protein sequence ID" value="GGH16235.1"/>
    <property type="molecule type" value="Genomic_DNA"/>
</dbReference>
<comment type="similarity">
    <text evidence="2">Belongs to the ABC transporter superfamily.</text>
</comment>
<evidence type="ECO:0000256" key="2">
    <source>
        <dbReference type="ARBA" id="ARBA00005417"/>
    </source>
</evidence>
<dbReference type="InterPro" id="IPR003439">
    <property type="entry name" value="ABC_transporter-like_ATP-bd"/>
</dbReference>
<dbReference type="GO" id="GO:0005524">
    <property type="term" value="F:ATP binding"/>
    <property type="evidence" value="ECO:0007669"/>
    <property type="project" value="UniProtKB-KW"/>
</dbReference>
<feature type="domain" description="ABC transporter" evidence="6">
    <location>
        <begin position="12"/>
        <end position="247"/>
    </location>
</feature>
<dbReference type="GO" id="GO:0140359">
    <property type="term" value="F:ABC-type transporter activity"/>
    <property type="evidence" value="ECO:0007669"/>
    <property type="project" value="UniProtKB-ARBA"/>
</dbReference>
<accession>A0A917I6Q2</accession>
<dbReference type="SMART" id="SM00382">
    <property type="entry name" value="AAA"/>
    <property type="match status" value="1"/>
</dbReference>
<dbReference type="PANTHER" id="PTHR43875">
    <property type="entry name" value="MALTODEXTRIN IMPORT ATP-BINDING PROTEIN MSMX"/>
    <property type="match status" value="1"/>
</dbReference>
<comment type="subcellular location">
    <subcellularLocation>
        <location evidence="1">Cell inner membrane</location>
        <topology evidence="1">Peripheral membrane protein</topology>
    </subcellularLocation>
</comment>
<dbReference type="Gene3D" id="2.40.50.140">
    <property type="entry name" value="Nucleic acid-binding proteins"/>
    <property type="match status" value="1"/>
</dbReference>
<evidence type="ECO:0000313" key="7">
    <source>
        <dbReference type="EMBL" id="GGH16235.1"/>
    </source>
</evidence>
<reference evidence="7" key="1">
    <citation type="journal article" date="2014" name="Int. J. Syst. Evol. Microbiol.">
        <title>Complete genome sequence of Corynebacterium casei LMG S-19264T (=DSM 44701T), isolated from a smear-ripened cheese.</title>
        <authorList>
            <consortium name="US DOE Joint Genome Institute (JGI-PGF)"/>
            <person name="Walter F."/>
            <person name="Albersmeier A."/>
            <person name="Kalinowski J."/>
            <person name="Ruckert C."/>
        </authorList>
    </citation>
    <scope>NUCLEOTIDE SEQUENCE</scope>
    <source>
        <strain evidence="7">CGMCC 1.12214</strain>
    </source>
</reference>
<dbReference type="SUPFAM" id="SSF50331">
    <property type="entry name" value="MOP-like"/>
    <property type="match status" value="1"/>
</dbReference>
<dbReference type="GO" id="GO:0016887">
    <property type="term" value="F:ATP hydrolysis activity"/>
    <property type="evidence" value="ECO:0007669"/>
    <property type="project" value="InterPro"/>
</dbReference>
<evidence type="ECO:0000256" key="5">
    <source>
        <dbReference type="ARBA" id="ARBA00022840"/>
    </source>
</evidence>
<name>A0A917I6Q2_9HYPH</name>
<comment type="caution">
    <text evidence="7">The sequence shown here is derived from an EMBL/GenBank/DDBJ whole genome shotgun (WGS) entry which is preliminary data.</text>
</comment>